<evidence type="ECO:0000256" key="4">
    <source>
        <dbReference type="ARBA" id="ARBA00023014"/>
    </source>
</evidence>
<sequence length="304" mass="34668">MSRAEYARCTLCPRECNVNRQENAGFCGQSDKIKIARAALHYWEEPCISGKEGSGTIFFSGCTLKCCFCQNYEISHLGKGFEVSTGELADIFLGLQHEGANNINLVSPTPFVPGIIEALDMVKGRLNIPVVYNCGGYEKIDTIDMLDGYIDIYLPDLKYHSDEFSKKYSSCGDYFERAIESIIRMQQQVGKPAYDDKGLMKKGVIVRHLTLPTLRHDSERVIRELRYRFNPDDIVLSLMSQYVPVYKAKEHKEINRRISSFEYGYVLDIASQLGFTGYSQERSASSETYIPEFFDKKPAQLWQK</sequence>
<dbReference type="SFLD" id="SFLDS00029">
    <property type="entry name" value="Radical_SAM"/>
    <property type="match status" value="1"/>
</dbReference>
<dbReference type="CDD" id="cd01335">
    <property type="entry name" value="Radical_SAM"/>
    <property type="match status" value="1"/>
</dbReference>
<dbReference type="Proteomes" id="UP000824136">
    <property type="component" value="Unassembled WGS sequence"/>
</dbReference>
<keyword evidence="1 5" id="KW-0949">S-adenosyl-L-methionine</keyword>
<evidence type="ECO:0000256" key="2">
    <source>
        <dbReference type="ARBA" id="ARBA00022723"/>
    </source>
</evidence>
<dbReference type="InterPro" id="IPR058240">
    <property type="entry name" value="rSAM_sf"/>
</dbReference>
<dbReference type="InterPro" id="IPR040085">
    <property type="entry name" value="MJ0674-like"/>
</dbReference>
<dbReference type="InterPro" id="IPR007197">
    <property type="entry name" value="rSAM"/>
</dbReference>
<feature type="domain" description="Radical SAM core" evidence="6">
    <location>
        <begin position="57"/>
        <end position="186"/>
    </location>
</feature>
<evidence type="ECO:0000259" key="6">
    <source>
        <dbReference type="Pfam" id="PF04055"/>
    </source>
</evidence>
<feature type="binding site" evidence="5">
    <location>
        <position position="62"/>
    </location>
    <ligand>
        <name>[4Fe-4S] cluster</name>
        <dbReference type="ChEBI" id="CHEBI:49883"/>
        <note>4Fe-4S-S-AdoMet</note>
    </ligand>
</feature>
<accession>A0A9D1GU57</accession>
<dbReference type="SUPFAM" id="SSF102114">
    <property type="entry name" value="Radical SAM enzymes"/>
    <property type="match status" value="1"/>
</dbReference>
<reference evidence="7" key="1">
    <citation type="submission" date="2020-10" db="EMBL/GenBank/DDBJ databases">
        <authorList>
            <person name="Gilroy R."/>
        </authorList>
    </citation>
    <scope>NUCLEOTIDE SEQUENCE</scope>
    <source>
        <strain evidence="7">CHK33-4379</strain>
    </source>
</reference>
<dbReference type="Gene3D" id="3.20.20.70">
    <property type="entry name" value="Aldolase class I"/>
    <property type="match status" value="1"/>
</dbReference>
<dbReference type="AlphaFoldDB" id="A0A9D1GU57"/>
<feature type="binding site" evidence="5">
    <location>
        <position position="69"/>
    </location>
    <ligand>
        <name>[4Fe-4S] cluster</name>
        <dbReference type="ChEBI" id="CHEBI:49883"/>
        <note>4Fe-4S-S-AdoMet</note>
    </ligand>
</feature>
<feature type="binding site" evidence="5">
    <location>
        <position position="66"/>
    </location>
    <ligand>
        <name>[4Fe-4S] cluster</name>
        <dbReference type="ChEBI" id="CHEBI:49883"/>
        <note>4Fe-4S-S-AdoMet</note>
    </ligand>
</feature>
<evidence type="ECO:0000313" key="8">
    <source>
        <dbReference type="Proteomes" id="UP000824136"/>
    </source>
</evidence>
<dbReference type="GO" id="GO:0051536">
    <property type="term" value="F:iron-sulfur cluster binding"/>
    <property type="evidence" value="ECO:0007669"/>
    <property type="project" value="UniProtKB-KW"/>
</dbReference>
<evidence type="ECO:0000256" key="1">
    <source>
        <dbReference type="ARBA" id="ARBA00022691"/>
    </source>
</evidence>
<name>A0A9D1GU57_9FIRM</name>
<dbReference type="EMBL" id="DVLL01000021">
    <property type="protein sequence ID" value="HIT59246.1"/>
    <property type="molecule type" value="Genomic_DNA"/>
</dbReference>
<proteinExistence type="predicted"/>
<dbReference type="GO" id="GO:0003824">
    <property type="term" value="F:catalytic activity"/>
    <property type="evidence" value="ECO:0007669"/>
    <property type="project" value="InterPro"/>
</dbReference>
<evidence type="ECO:0000256" key="3">
    <source>
        <dbReference type="ARBA" id="ARBA00023004"/>
    </source>
</evidence>
<dbReference type="InterPro" id="IPR016431">
    <property type="entry name" value="Pyrv-formate_lyase-activ_prd"/>
</dbReference>
<evidence type="ECO:0000313" key="7">
    <source>
        <dbReference type="EMBL" id="HIT59246.1"/>
    </source>
</evidence>
<dbReference type="PANTHER" id="PTHR43075">
    <property type="entry name" value="FORMATE LYASE ACTIVATING ENZYME, PUTATIVE (AFU_ORTHOLOGUE AFUA_2G15630)-RELATED"/>
    <property type="match status" value="1"/>
</dbReference>
<keyword evidence="2 5" id="KW-0479">Metal-binding</keyword>
<dbReference type="Pfam" id="PF04055">
    <property type="entry name" value="Radical_SAM"/>
    <property type="match status" value="1"/>
</dbReference>
<comment type="cofactor">
    <cofactor evidence="5">
        <name>[4Fe-4S] cluster</name>
        <dbReference type="ChEBI" id="CHEBI:49883"/>
    </cofactor>
    <text evidence="5">Binds 1 [4Fe-4S] cluster. The cluster is coordinated with 3 cysteines and an exchangeable S-adenosyl-L-methionine.</text>
</comment>
<evidence type="ECO:0000256" key="5">
    <source>
        <dbReference type="PIRSR" id="PIRSR004869-50"/>
    </source>
</evidence>
<reference evidence="7" key="2">
    <citation type="journal article" date="2021" name="PeerJ">
        <title>Extensive microbial diversity within the chicken gut microbiome revealed by metagenomics and culture.</title>
        <authorList>
            <person name="Gilroy R."/>
            <person name="Ravi A."/>
            <person name="Getino M."/>
            <person name="Pursley I."/>
            <person name="Horton D.L."/>
            <person name="Alikhan N.F."/>
            <person name="Baker D."/>
            <person name="Gharbi K."/>
            <person name="Hall N."/>
            <person name="Watson M."/>
            <person name="Adriaenssens E.M."/>
            <person name="Foster-Nyarko E."/>
            <person name="Jarju S."/>
            <person name="Secka A."/>
            <person name="Antonio M."/>
            <person name="Oren A."/>
            <person name="Chaudhuri R.R."/>
            <person name="La Ragione R."/>
            <person name="Hildebrand F."/>
            <person name="Pallen M.J."/>
        </authorList>
    </citation>
    <scope>NUCLEOTIDE SEQUENCE</scope>
    <source>
        <strain evidence="7">CHK33-4379</strain>
    </source>
</reference>
<organism evidence="7 8">
    <name type="scientific">Candidatus Faeciplasma pullistercoris</name>
    <dbReference type="NCBI Taxonomy" id="2840800"/>
    <lineage>
        <taxon>Bacteria</taxon>
        <taxon>Bacillati</taxon>
        <taxon>Bacillota</taxon>
        <taxon>Clostridia</taxon>
        <taxon>Eubacteriales</taxon>
        <taxon>Oscillospiraceae</taxon>
        <taxon>Oscillospiraceae incertae sedis</taxon>
        <taxon>Candidatus Faeciplasma</taxon>
    </lineage>
</organism>
<dbReference type="GO" id="GO:0046872">
    <property type="term" value="F:metal ion binding"/>
    <property type="evidence" value="ECO:0007669"/>
    <property type="project" value="UniProtKB-KW"/>
</dbReference>
<keyword evidence="3 5" id="KW-0408">Iron</keyword>
<dbReference type="PIRSF" id="PIRSF004869">
    <property type="entry name" value="PflX_prd"/>
    <property type="match status" value="1"/>
</dbReference>
<gene>
    <name evidence="7" type="ORF">IAC39_06015</name>
</gene>
<dbReference type="InterPro" id="IPR013785">
    <property type="entry name" value="Aldolase_TIM"/>
</dbReference>
<protein>
    <submittedName>
        <fullName evidence="7">Radical SAM protein</fullName>
    </submittedName>
</protein>
<keyword evidence="4 5" id="KW-0411">Iron-sulfur</keyword>
<dbReference type="SFLD" id="SFLDG01099">
    <property type="entry name" value="Uncharacterised_Radical_SAM_Su"/>
    <property type="match status" value="1"/>
</dbReference>
<comment type="caution">
    <text evidence="7">The sequence shown here is derived from an EMBL/GenBank/DDBJ whole genome shotgun (WGS) entry which is preliminary data.</text>
</comment>
<dbReference type="PANTHER" id="PTHR43075:SF1">
    <property type="entry name" value="FORMATE LYASE ACTIVATING ENZYME, PUTATIVE (AFU_ORTHOLOGUE AFUA_2G15630)-RELATED"/>
    <property type="match status" value="1"/>
</dbReference>